<keyword evidence="2" id="KW-0489">Methyltransferase</keyword>
<dbReference type="RefSeq" id="WP_176162850.1">
    <property type="nucleotide sequence ID" value="NZ_CP054929.1"/>
</dbReference>
<dbReference type="EMBL" id="CP054929">
    <property type="protein sequence ID" value="QKW51125.1"/>
    <property type="molecule type" value="Genomic_DNA"/>
</dbReference>
<keyword evidence="3" id="KW-1185">Reference proteome</keyword>
<gene>
    <name evidence="2" type="ORF">HUT08_18070</name>
</gene>
<proteinExistence type="predicted"/>
<dbReference type="GO" id="GO:0008168">
    <property type="term" value="F:methyltransferase activity"/>
    <property type="evidence" value="ECO:0007669"/>
    <property type="project" value="UniProtKB-KW"/>
</dbReference>
<dbReference type="AlphaFoldDB" id="A0A7H8N9L4"/>
<dbReference type="GO" id="GO:0032259">
    <property type="term" value="P:methylation"/>
    <property type="evidence" value="ECO:0007669"/>
    <property type="project" value="UniProtKB-KW"/>
</dbReference>
<keyword evidence="1" id="KW-0175">Coiled coil</keyword>
<organism evidence="2 3">
    <name type="scientific">Streptomyces buecherae</name>
    <dbReference type="NCBI Taxonomy" id="2763006"/>
    <lineage>
        <taxon>Bacteria</taxon>
        <taxon>Bacillati</taxon>
        <taxon>Actinomycetota</taxon>
        <taxon>Actinomycetes</taxon>
        <taxon>Kitasatosporales</taxon>
        <taxon>Streptomycetaceae</taxon>
        <taxon>Streptomyces</taxon>
    </lineage>
</organism>
<dbReference type="Gene3D" id="3.40.50.150">
    <property type="entry name" value="Vaccinia Virus protein VP39"/>
    <property type="match status" value="1"/>
</dbReference>
<dbReference type="InterPro" id="IPR029063">
    <property type="entry name" value="SAM-dependent_MTases_sf"/>
</dbReference>
<accession>A0A7H8N9L4</accession>
<protein>
    <submittedName>
        <fullName evidence="2">Class I SAM-dependent methyltransferase</fullName>
    </submittedName>
</protein>
<dbReference type="Pfam" id="PF13578">
    <property type="entry name" value="Methyltransf_24"/>
    <property type="match status" value="1"/>
</dbReference>
<dbReference type="SUPFAM" id="SSF53335">
    <property type="entry name" value="S-adenosyl-L-methionine-dependent methyltransferases"/>
    <property type="match status" value="1"/>
</dbReference>
<name>A0A7H8N9L4_9ACTN</name>
<feature type="coiled-coil region" evidence="1">
    <location>
        <begin position="25"/>
        <end position="52"/>
    </location>
</feature>
<keyword evidence="2" id="KW-0808">Transferase</keyword>
<reference evidence="2 3" key="1">
    <citation type="submission" date="2020-06" db="EMBL/GenBank/DDBJ databases">
        <title>Genome mining for natural products.</title>
        <authorList>
            <person name="Zhang B."/>
            <person name="Shi J."/>
            <person name="Ge H."/>
        </authorList>
    </citation>
    <scope>NUCLEOTIDE SEQUENCE [LARGE SCALE GENOMIC DNA]</scope>
    <source>
        <strain evidence="2 3">NA00687</strain>
    </source>
</reference>
<evidence type="ECO:0000256" key="1">
    <source>
        <dbReference type="SAM" id="Coils"/>
    </source>
</evidence>
<evidence type="ECO:0000313" key="3">
    <source>
        <dbReference type="Proteomes" id="UP000509303"/>
    </source>
</evidence>
<evidence type="ECO:0000313" key="2">
    <source>
        <dbReference type="EMBL" id="QKW51125.1"/>
    </source>
</evidence>
<dbReference type="Proteomes" id="UP000509303">
    <property type="component" value="Chromosome"/>
</dbReference>
<sequence>MKFHSTLIASRSARRALRPVLDQLDQRIDRKLRSARRELTVLREELRRAHSTDLLLGRDGRLTDRQPSREEIVELAAQIAVVTGRDGAYKETVLAYRTLVELENRGVGRIAGSTRNILGKLAATPLLNPPNGEILEIGTLYGLFAGGMARQLLRTGLPYQLTIVDPLSPVQLQPGFEISSDPSGTPVTEAVVRANLAYAGVEDSRLRLRKGFSEDPAVREELSDRQYGVLIIDGDHSFEGVAKDLEWAEQVAAPGAVIVMDDYGDGRWAGVREATEKRLAGDTRLRMIGQVATSAFLRAT</sequence>